<proteinExistence type="predicted"/>
<comment type="caution">
    <text evidence="1">The sequence shown here is derived from an EMBL/GenBank/DDBJ whole genome shotgun (WGS) entry which is preliminary data.</text>
</comment>
<dbReference type="RefSeq" id="WP_377719942.1">
    <property type="nucleotide sequence ID" value="NZ_JBHSAM010000028.1"/>
</dbReference>
<accession>A0ABV8K5L9</accession>
<name>A0ABV8K5L9_9BACL</name>
<organism evidence="1 2">
    <name type="scientific">Paenibacillus xanthanilyticus</name>
    <dbReference type="NCBI Taxonomy" id="1783531"/>
    <lineage>
        <taxon>Bacteria</taxon>
        <taxon>Bacillati</taxon>
        <taxon>Bacillota</taxon>
        <taxon>Bacilli</taxon>
        <taxon>Bacillales</taxon>
        <taxon>Paenibacillaceae</taxon>
        <taxon>Paenibacillus</taxon>
    </lineage>
</organism>
<reference evidence="2" key="1">
    <citation type="journal article" date="2019" name="Int. J. Syst. Evol. Microbiol.">
        <title>The Global Catalogue of Microorganisms (GCM) 10K type strain sequencing project: providing services to taxonomists for standard genome sequencing and annotation.</title>
        <authorList>
            <consortium name="The Broad Institute Genomics Platform"/>
            <consortium name="The Broad Institute Genome Sequencing Center for Infectious Disease"/>
            <person name="Wu L."/>
            <person name="Ma J."/>
        </authorList>
    </citation>
    <scope>NUCLEOTIDE SEQUENCE [LARGE SCALE GENOMIC DNA]</scope>
    <source>
        <strain evidence="2">IBRC-M 10987</strain>
    </source>
</reference>
<evidence type="ECO:0000313" key="1">
    <source>
        <dbReference type="EMBL" id="MFC4101323.1"/>
    </source>
</evidence>
<gene>
    <name evidence="1" type="ORF">ACFOZ8_16905</name>
</gene>
<protein>
    <submittedName>
        <fullName evidence="1">Uncharacterized protein</fullName>
    </submittedName>
</protein>
<sequence>MDKQFITKLRSLDRQDKGRSSLLIEGVKSTLKHKKEMSRIGRYLYRSKKSVIPKGWD</sequence>
<evidence type="ECO:0000313" key="2">
    <source>
        <dbReference type="Proteomes" id="UP001595715"/>
    </source>
</evidence>
<dbReference type="EMBL" id="JBHSAM010000028">
    <property type="protein sequence ID" value="MFC4101323.1"/>
    <property type="molecule type" value="Genomic_DNA"/>
</dbReference>
<keyword evidence="2" id="KW-1185">Reference proteome</keyword>
<dbReference type="Proteomes" id="UP001595715">
    <property type="component" value="Unassembled WGS sequence"/>
</dbReference>